<organism evidence="2">
    <name type="scientific">Rhodotorula toruloides</name>
    <name type="common">Yeast</name>
    <name type="synonym">Rhodosporidium toruloides</name>
    <dbReference type="NCBI Taxonomy" id="5286"/>
    <lineage>
        <taxon>Eukaryota</taxon>
        <taxon>Fungi</taxon>
        <taxon>Dikarya</taxon>
        <taxon>Basidiomycota</taxon>
        <taxon>Pucciniomycotina</taxon>
        <taxon>Microbotryomycetes</taxon>
        <taxon>Sporidiobolales</taxon>
        <taxon>Sporidiobolaceae</taxon>
        <taxon>Rhodotorula</taxon>
    </lineage>
</organism>
<feature type="region of interest" description="Disordered" evidence="1">
    <location>
        <begin position="307"/>
        <end position="456"/>
    </location>
</feature>
<dbReference type="AlphaFoldDB" id="A0A061AY17"/>
<feature type="compositionally biased region" description="Low complexity" evidence="1">
    <location>
        <begin position="223"/>
        <end position="243"/>
    </location>
</feature>
<dbReference type="EMBL" id="LK052939">
    <property type="protein sequence ID" value="CDR39626.1"/>
    <property type="molecule type" value="Genomic_DNA"/>
</dbReference>
<sequence length="625" mass="70164">MSFKPTPASETCRRAQATLFVLSQLPLAIAPNYPTNPLTASSNFTDRLDTIASSSALVLVDYSVVDRSLRFVFTNEAEREKGIRKSVELALGLQASAQTAKEWSPSERLSQHRPVERRFYVPKLDLAASTFDPDALLAHFPRLSQLFSAFCYSVEAKTAGLYVKDDYENVPSPAPRPPGSIFPRPIKPPMAADQSSPSRSASSSSAPSSPLDQALARLKLQQTSTGSPRPSAAASAARGTSARPQPPFLVSVATQTPPPPPSPILISSSTATDRPPPPPVLVDACTQLDADLELQRISALEAEIASRLRVEQEERDSRARTEEAERAARMTKEEDERKARICREEGHYAAYRSKLEQEARDAEERAHSVRDKEERKAASARKVREEEERKAEDARKIREEEERKAEDARQERQEEVRKARDARSERKEEERREEEAYEKRKAEEARAVQAQEGVVSGGHPHRAGFCIRVINPLYNNKRRMVDFLQEKYGEVTALFFQPTLLHGQQWFVARFKNRDEALSVISNINLAKEGIATRWPDHYENAQVLVRMMYDSFKPSDIKPLMDDIATWYGQDPIGVALPPGKGKLVLQMSTPAAAKEIIETGINLIDHRRRPLLFAPCDPYWNFV</sequence>
<evidence type="ECO:0000256" key="1">
    <source>
        <dbReference type="SAM" id="MobiDB-lite"/>
    </source>
</evidence>
<feature type="region of interest" description="Disordered" evidence="1">
    <location>
        <begin position="168"/>
        <end position="283"/>
    </location>
</feature>
<feature type="compositionally biased region" description="Basic and acidic residues" evidence="1">
    <location>
        <begin position="307"/>
        <end position="446"/>
    </location>
</feature>
<name>A0A061AY17_RHOTO</name>
<feature type="compositionally biased region" description="Low complexity" evidence="1">
    <location>
        <begin position="191"/>
        <end position="216"/>
    </location>
</feature>
<accession>A0A061AY17</accession>
<protein>
    <submittedName>
        <fullName evidence="2">RHTO0S04e07184g1_1</fullName>
    </submittedName>
</protein>
<proteinExistence type="predicted"/>
<evidence type="ECO:0000313" key="2">
    <source>
        <dbReference type="EMBL" id="CDR39626.1"/>
    </source>
</evidence>
<reference evidence="2" key="1">
    <citation type="journal article" date="2014" name="Genome Announc.">
        <title>Draft genome sequence of Rhodosporidium toruloides CECT1137, an oleaginous yeast of biotechnological interest.</title>
        <authorList>
            <person name="Morin N."/>
            <person name="Calcas X."/>
            <person name="Devillers H."/>
            <person name="Durrens P."/>
            <person name="Sherman D.J."/>
            <person name="Nicaud J.-M."/>
            <person name="Neuveglise C."/>
        </authorList>
    </citation>
    <scope>NUCLEOTIDE SEQUENCE</scope>
    <source>
        <strain evidence="2">CECT1137</strain>
    </source>
</reference>
<feature type="compositionally biased region" description="Pro residues" evidence="1">
    <location>
        <begin position="172"/>
        <end position="188"/>
    </location>
</feature>
<gene>
    <name evidence="2" type="ORF">RHTO0S_04e07184g</name>
</gene>